<feature type="transmembrane region" description="Helical" evidence="7">
    <location>
        <begin position="12"/>
        <end position="36"/>
    </location>
</feature>
<evidence type="ECO:0000256" key="2">
    <source>
        <dbReference type="ARBA" id="ARBA00008789"/>
    </source>
</evidence>
<dbReference type="Pfam" id="PF09815">
    <property type="entry name" value="XK-related"/>
    <property type="match status" value="1"/>
</dbReference>
<evidence type="ECO:0000256" key="1">
    <source>
        <dbReference type="ARBA" id="ARBA00004651"/>
    </source>
</evidence>
<dbReference type="PANTHER" id="PTHR16024">
    <property type="entry name" value="XK-RELATED PROTEIN"/>
    <property type="match status" value="1"/>
</dbReference>
<feature type="transmembrane region" description="Helical" evidence="7">
    <location>
        <begin position="277"/>
        <end position="299"/>
    </location>
</feature>
<dbReference type="EMBL" id="CALNXJ010000043">
    <property type="protein sequence ID" value="CAH3147340.1"/>
    <property type="molecule type" value="Genomic_DNA"/>
</dbReference>
<dbReference type="Proteomes" id="UP001159428">
    <property type="component" value="Unassembled WGS sequence"/>
</dbReference>
<evidence type="ECO:0000256" key="3">
    <source>
        <dbReference type="ARBA" id="ARBA00022475"/>
    </source>
</evidence>
<dbReference type="AlphaFoldDB" id="A0AAU9XGV7"/>
<feature type="transmembrane region" description="Helical" evidence="7">
    <location>
        <begin position="246"/>
        <end position="265"/>
    </location>
</feature>
<keyword evidence="3" id="KW-1003">Cell membrane</keyword>
<name>A0AAU9XGV7_9CNID</name>
<dbReference type="GO" id="GO:0070782">
    <property type="term" value="P:phosphatidylserine exposure on apoptotic cell surface"/>
    <property type="evidence" value="ECO:0007669"/>
    <property type="project" value="TreeGrafter"/>
</dbReference>
<sequence>MEVRDLKWYSPFLFFVGAILSFADSITDILTLVEFYRADHKTWFGVGLAFVLLPCLAFPILFHWVRAKDSWAKTALCAFHPFSAAFGRIEALIFCLKKWWYKDELDSNLSERAEEVLWHIDLAVLFEAALESAPQFIIQLYAINVQKEPPSIIQIISLAISFLVLAWAFTTTDKISLVNLDVLPSSGDLNNKCQLALYVTHLFLLSSRLLAICFFTVGYKWLVIAVLMPHSCVVLMVFIISNRDEYECSVGNVIPLILRIGIYYLRDDCIDVIDELWCIFLSHILFTIENFIMIVVFYSNYHLDAWYYLHVTVYVCVFSVLGSAMRILLLHRLSKRPN</sequence>
<feature type="transmembrane region" description="Helical" evidence="7">
    <location>
        <begin position="152"/>
        <end position="170"/>
    </location>
</feature>
<dbReference type="InterPro" id="IPR050895">
    <property type="entry name" value="XK-related_scramblase"/>
</dbReference>
<keyword evidence="4 7" id="KW-0812">Transmembrane</keyword>
<keyword evidence="6 7" id="KW-0472">Membrane</keyword>
<comment type="subcellular location">
    <subcellularLocation>
        <location evidence="1">Cell membrane</location>
        <topology evidence="1">Multi-pass membrane protein</topology>
    </subcellularLocation>
    <subcellularLocation>
        <location evidence="7">Membrane</location>
        <topology evidence="7">Multi-pass membrane protein</topology>
    </subcellularLocation>
</comment>
<evidence type="ECO:0000313" key="9">
    <source>
        <dbReference type="Proteomes" id="UP001159428"/>
    </source>
</evidence>
<comment type="caution">
    <text evidence="8">The sequence shown here is derived from an EMBL/GenBank/DDBJ whole genome shotgun (WGS) entry which is preliminary data.</text>
</comment>
<evidence type="ECO:0000256" key="6">
    <source>
        <dbReference type="ARBA" id="ARBA00023136"/>
    </source>
</evidence>
<feature type="transmembrane region" description="Helical" evidence="7">
    <location>
        <begin position="195"/>
        <end position="215"/>
    </location>
</feature>
<feature type="transmembrane region" description="Helical" evidence="7">
    <location>
        <begin position="42"/>
        <end position="65"/>
    </location>
</feature>
<dbReference type="GO" id="GO:1902742">
    <property type="term" value="P:apoptotic process involved in development"/>
    <property type="evidence" value="ECO:0007669"/>
    <property type="project" value="TreeGrafter"/>
</dbReference>
<feature type="transmembrane region" description="Helical" evidence="7">
    <location>
        <begin position="222"/>
        <end position="240"/>
    </location>
</feature>
<organism evidence="8 9">
    <name type="scientific">Pocillopora meandrina</name>
    <dbReference type="NCBI Taxonomy" id="46732"/>
    <lineage>
        <taxon>Eukaryota</taxon>
        <taxon>Metazoa</taxon>
        <taxon>Cnidaria</taxon>
        <taxon>Anthozoa</taxon>
        <taxon>Hexacorallia</taxon>
        <taxon>Scleractinia</taxon>
        <taxon>Astrocoeniina</taxon>
        <taxon>Pocilloporidae</taxon>
        <taxon>Pocillopora</taxon>
    </lineage>
</organism>
<protein>
    <recommendedName>
        <fullName evidence="7">XK-related protein</fullName>
    </recommendedName>
</protein>
<evidence type="ECO:0000256" key="5">
    <source>
        <dbReference type="ARBA" id="ARBA00022989"/>
    </source>
</evidence>
<evidence type="ECO:0000256" key="7">
    <source>
        <dbReference type="RuleBase" id="RU910716"/>
    </source>
</evidence>
<dbReference type="GO" id="GO:0043652">
    <property type="term" value="P:engulfment of apoptotic cell"/>
    <property type="evidence" value="ECO:0007669"/>
    <property type="project" value="TreeGrafter"/>
</dbReference>
<keyword evidence="5 7" id="KW-1133">Transmembrane helix</keyword>
<comment type="similarity">
    <text evidence="2 7">Belongs to the XK family.</text>
</comment>
<reference evidence="8 9" key="1">
    <citation type="submission" date="2022-05" db="EMBL/GenBank/DDBJ databases">
        <authorList>
            <consortium name="Genoscope - CEA"/>
            <person name="William W."/>
        </authorList>
    </citation>
    <scope>NUCLEOTIDE SEQUENCE [LARGE SCALE GENOMIC DNA]</scope>
</reference>
<accession>A0AAU9XGV7</accession>
<feature type="transmembrane region" description="Helical" evidence="7">
    <location>
        <begin position="305"/>
        <end position="329"/>
    </location>
</feature>
<evidence type="ECO:0000313" key="8">
    <source>
        <dbReference type="EMBL" id="CAH3147340.1"/>
    </source>
</evidence>
<proteinExistence type="inferred from homology"/>
<gene>
    <name evidence="8" type="ORF">PMEA_00023336</name>
</gene>
<evidence type="ECO:0000256" key="4">
    <source>
        <dbReference type="ARBA" id="ARBA00022692"/>
    </source>
</evidence>
<dbReference type="InterPro" id="IPR018629">
    <property type="entry name" value="XK-rel"/>
</dbReference>
<keyword evidence="9" id="KW-1185">Reference proteome</keyword>
<dbReference type="PANTHER" id="PTHR16024:SF10">
    <property type="entry name" value="XK-RELATED PROTEIN"/>
    <property type="match status" value="1"/>
</dbReference>
<dbReference type="GO" id="GO:0005886">
    <property type="term" value="C:plasma membrane"/>
    <property type="evidence" value="ECO:0007669"/>
    <property type="project" value="UniProtKB-SubCell"/>
</dbReference>